<comment type="caution">
    <text evidence="2">The sequence shown here is derived from an EMBL/GenBank/DDBJ whole genome shotgun (WGS) entry which is preliminary data.</text>
</comment>
<accession>A0A830B1J4</accession>
<dbReference type="Proteomes" id="UP000653305">
    <property type="component" value="Unassembled WGS sequence"/>
</dbReference>
<evidence type="ECO:0000313" key="2">
    <source>
        <dbReference type="EMBL" id="GFP79169.1"/>
    </source>
</evidence>
<dbReference type="PANTHER" id="PTHR34365:SF2">
    <property type="entry name" value="ENOLASE (DUF1399)"/>
    <property type="match status" value="1"/>
</dbReference>
<protein>
    <recommendedName>
        <fullName evidence="1">GRPD C-terminal domain-containing protein</fullName>
    </recommendedName>
</protein>
<dbReference type="Pfam" id="PF25335">
    <property type="entry name" value="GRDP_C"/>
    <property type="match status" value="1"/>
</dbReference>
<dbReference type="AlphaFoldDB" id="A0A830B1J4"/>
<dbReference type="InterPro" id="IPR009836">
    <property type="entry name" value="GRDP-like"/>
</dbReference>
<dbReference type="OrthoDB" id="2684236at2759"/>
<feature type="domain" description="GRPD C-terminal" evidence="1">
    <location>
        <begin position="475"/>
        <end position="631"/>
    </location>
</feature>
<dbReference type="Pfam" id="PF07173">
    <property type="entry name" value="GRDP-like"/>
    <property type="match status" value="1"/>
</dbReference>
<gene>
    <name evidence="2" type="ORF">PHJA_000060400</name>
</gene>
<dbReference type="EMBL" id="BMAC01000005">
    <property type="protein sequence ID" value="GFP79169.1"/>
    <property type="molecule type" value="Genomic_DNA"/>
</dbReference>
<reference evidence="2" key="1">
    <citation type="submission" date="2020-07" db="EMBL/GenBank/DDBJ databases">
        <title>Ethylene signaling mediates host invasion by parasitic plants.</title>
        <authorList>
            <person name="Yoshida S."/>
        </authorList>
    </citation>
    <scope>NUCLEOTIDE SEQUENCE</scope>
    <source>
        <strain evidence="2">Okayama</strain>
    </source>
</reference>
<keyword evidence="3" id="KW-1185">Reference proteome</keyword>
<organism evidence="2 3">
    <name type="scientific">Phtheirospermum japonicum</name>
    <dbReference type="NCBI Taxonomy" id="374723"/>
    <lineage>
        <taxon>Eukaryota</taxon>
        <taxon>Viridiplantae</taxon>
        <taxon>Streptophyta</taxon>
        <taxon>Embryophyta</taxon>
        <taxon>Tracheophyta</taxon>
        <taxon>Spermatophyta</taxon>
        <taxon>Magnoliopsida</taxon>
        <taxon>eudicotyledons</taxon>
        <taxon>Gunneridae</taxon>
        <taxon>Pentapetalae</taxon>
        <taxon>asterids</taxon>
        <taxon>lamiids</taxon>
        <taxon>Lamiales</taxon>
        <taxon>Orobanchaceae</taxon>
        <taxon>Orobanchaceae incertae sedis</taxon>
        <taxon>Phtheirospermum</taxon>
    </lineage>
</organism>
<evidence type="ECO:0000259" key="1">
    <source>
        <dbReference type="Pfam" id="PF25335"/>
    </source>
</evidence>
<dbReference type="PANTHER" id="PTHR34365">
    <property type="entry name" value="ENOLASE (DUF1399)"/>
    <property type="match status" value="1"/>
</dbReference>
<sequence length="729" mass="83822">MSGISSVRSLSEISDEATVRFSVDLVAAARKNLEFLRHVSDSHWLRHKSTILEAIRRYDQLWMPLIAELTAESKPPMILPPLDVEWVWFCHTLNPGNYRDYCESRFSKLIGKAGIFDGENEEYALKRCRDIWESKLQSEPFENEADTKSEQRQYSSSISENLLDQVSKQRDLYTRFSEPYYSEMVYLVAARQRYRGFIYMVRRFAGECSSLVPPSDVLLMWLTHQSYPTVYAADVKDLEGGVEKIAGLWDTVKEQEIRETKMLWETTFDQPYEKAGGAAIVGPTTHEPPFYWDMTYTDVNTRYKSLVPRFLFEVCVSVKLISNIKQTKKRDISRDFLRLRMMKCHRELKMDKPLSHFTSESWQKSWHLYCEFGTKGLIVELRQRGGRCSRGSSLLESATFFWNDLLRAPSLTSSGNGIDGRVRIVTSITPPVQASYLLKCVPDRVTDDSGAMISDVILKMNQYRPQEGRWLCRTVLDHAGRDCFVIRMRVGEGFWRRGGDAPKAVKWEERVIEITEGSWSYVVEKVVGTATPKEPTEGYQASWSFSTGDDLLIQWGSSTSISGLRFELENNASSEPTVKLLQGRQLQYQVKKSGLETQNDENEFVTLIRYSEENPTGKATALLNWKLLVVELLPEEDAVSALLICMAILRSVSEMKREDVGNLLVRRRIREIKTGERDWGSVILHPWSYSSSVLSPYLHPWYWNAKVVVESQVKDQFVGFMGWSDQSSV</sequence>
<name>A0A830B1J4_9LAMI</name>
<evidence type="ECO:0000313" key="3">
    <source>
        <dbReference type="Proteomes" id="UP000653305"/>
    </source>
</evidence>
<proteinExistence type="predicted"/>
<dbReference type="InterPro" id="IPR057518">
    <property type="entry name" value="GRDP_C"/>
</dbReference>